<feature type="repeat" description="RCC1" evidence="1">
    <location>
        <begin position="35"/>
        <end position="86"/>
    </location>
</feature>
<dbReference type="SUPFAM" id="SSF50985">
    <property type="entry name" value="RCC1/BLIP-II"/>
    <property type="match status" value="1"/>
</dbReference>
<reference evidence="3" key="1">
    <citation type="submission" date="2025-08" db="UniProtKB">
        <authorList>
            <consortium name="Ensembl"/>
        </authorList>
    </citation>
    <scope>IDENTIFICATION</scope>
</reference>
<dbReference type="AlphaFoldDB" id="A0A3Q4GW40"/>
<protein>
    <submittedName>
        <fullName evidence="3">Uncharacterized protein</fullName>
    </submittedName>
</protein>
<evidence type="ECO:0000256" key="1">
    <source>
        <dbReference type="PROSITE-ProRule" id="PRU00235"/>
    </source>
</evidence>
<organism evidence="3 4">
    <name type="scientific">Neolamprologus brichardi</name>
    <name type="common">Fairy cichlid</name>
    <name type="synonym">Lamprologus brichardi</name>
    <dbReference type="NCBI Taxonomy" id="32507"/>
    <lineage>
        <taxon>Eukaryota</taxon>
        <taxon>Metazoa</taxon>
        <taxon>Chordata</taxon>
        <taxon>Craniata</taxon>
        <taxon>Vertebrata</taxon>
        <taxon>Euteleostomi</taxon>
        <taxon>Actinopterygii</taxon>
        <taxon>Neopterygii</taxon>
        <taxon>Teleostei</taxon>
        <taxon>Neoteleostei</taxon>
        <taxon>Acanthomorphata</taxon>
        <taxon>Ovalentaria</taxon>
        <taxon>Cichlomorphae</taxon>
        <taxon>Cichliformes</taxon>
        <taxon>Cichlidae</taxon>
        <taxon>African cichlids</taxon>
        <taxon>Pseudocrenilabrinae</taxon>
        <taxon>Lamprologini</taxon>
        <taxon>Neolamprologus</taxon>
    </lineage>
</organism>
<keyword evidence="4" id="KW-1185">Reference proteome</keyword>
<proteinExistence type="predicted"/>
<keyword evidence="2" id="KW-0732">Signal</keyword>
<dbReference type="STRING" id="32507.ENSNBRP00000011478"/>
<dbReference type="InterPro" id="IPR052830">
    <property type="entry name" value="RCC1_domain-containing"/>
</dbReference>
<evidence type="ECO:0000313" key="3">
    <source>
        <dbReference type="Ensembl" id="ENSNBRP00000011478.1"/>
    </source>
</evidence>
<evidence type="ECO:0000256" key="2">
    <source>
        <dbReference type="SAM" id="SignalP"/>
    </source>
</evidence>
<dbReference type="PANTHER" id="PTHR46849">
    <property type="entry name" value="RCC1 DOMAIN-CONTAINING PROTEIN 1"/>
    <property type="match status" value="1"/>
</dbReference>
<dbReference type="Gene3D" id="2.130.10.30">
    <property type="entry name" value="Regulator of chromosome condensation 1/beta-lactamase-inhibitor protein II"/>
    <property type="match status" value="1"/>
</dbReference>
<dbReference type="Pfam" id="PF00415">
    <property type="entry name" value="RCC1"/>
    <property type="match status" value="2"/>
</dbReference>
<accession>A0A3Q4GW40</accession>
<dbReference type="Proteomes" id="UP000261580">
    <property type="component" value="Unassembled WGS sequence"/>
</dbReference>
<dbReference type="OMA" id="VIQIHAV"/>
<dbReference type="InterPro" id="IPR009091">
    <property type="entry name" value="RCC1/BLIP-II"/>
</dbReference>
<dbReference type="Ensembl" id="ENSNBRT00000011801.1">
    <property type="protein sequence ID" value="ENSNBRP00000011478.1"/>
    <property type="gene ID" value="ENSNBRG00000008938.1"/>
</dbReference>
<dbReference type="GeneTree" id="ENSGT00940000165755"/>
<feature type="signal peptide" evidence="2">
    <location>
        <begin position="1"/>
        <end position="17"/>
    </location>
</feature>
<dbReference type="PROSITE" id="PS00626">
    <property type="entry name" value="RCC1_2"/>
    <property type="match status" value="1"/>
</dbReference>
<dbReference type="InterPro" id="IPR000408">
    <property type="entry name" value="Reg_chr_condens"/>
</dbReference>
<feature type="chain" id="PRO_5018546979" evidence="2">
    <location>
        <begin position="18"/>
        <end position="131"/>
    </location>
</feature>
<feature type="repeat" description="RCC1" evidence="1">
    <location>
        <begin position="87"/>
        <end position="131"/>
    </location>
</feature>
<dbReference type="Bgee" id="ENSNBRG00000008938">
    <property type="expression patterns" value="Expressed in mesonephros and 4 other cell types or tissues"/>
</dbReference>
<dbReference type="PROSITE" id="PS50012">
    <property type="entry name" value="RCC1_3"/>
    <property type="match status" value="2"/>
</dbReference>
<reference evidence="3" key="2">
    <citation type="submission" date="2025-09" db="UniProtKB">
        <authorList>
            <consortium name="Ensembl"/>
        </authorList>
    </citation>
    <scope>IDENTIFICATION</scope>
</reference>
<sequence length="131" mass="14503">MWLLNTPFVHWCKLVLGQHGAVSLSEPFATCCIHGAVFTFGSGQHGQLGHNSLRNELRPRLVAELWGAKVTKIACGRNHTLVLTESKKVYSFGCEDQGQLGHREESNPSVPLPVRLPQGNYTSVINDLRIQ</sequence>
<dbReference type="PANTHER" id="PTHR46849:SF1">
    <property type="entry name" value="RCC1 DOMAIN-CONTAINING PROTEIN 1"/>
    <property type="match status" value="1"/>
</dbReference>
<dbReference type="PRINTS" id="PR00633">
    <property type="entry name" value="RCCNDNSATION"/>
</dbReference>
<name>A0A3Q4GW40_NEOBR</name>
<evidence type="ECO:0000313" key="4">
    <source>
        <dbReference type="Proteomes" id="UP000261580"/>
    </source>
</evidence>